<feature type="region of interest" description="Disordered" evidence="1">
    <location>
        <begin position="121"/>
        <end position="140"/>
    </location>
</feature>
<proteinExistence type="predicted"/>
<evidence type="ECO:0000256" key="1">
    <source>
        <dbReference type="SAM" id="MobiDB-lite"/>
    </source>
</evidence>
<name>I4K8Q4_9PSED</name>
<dbReference type="HOGENOM" id="CLU_1154448_0_0_6"/>
<dbReference type="EMBL" id="AHPN01000001">
    <property type="protein sequence ID" value="EIK61094.1"/>
    <property type="molecule type" value="Genomic_DNA"/>
</dbReference>
<protein>
    <recommendedName>
        <fullName evidence="4">HNH endonuclease</fullName>
    </recommendedName>
</protein>
<accession>I4K8Q4</accession>
<dbReference type="AlphaFoldDB" id="I4K8Q4"/>
<evidence type="ECO:0000256" key="2">
    <source>
        <dbReference type="SAM" id="Phobius"/>
    </source>
</evidence>
<reference evidence="3" key="1">
    <citation type="journal article" date="2012" name="PLoS Genet.">
        <title>Comparative Genomics of Plant-Associated Pseudomonas spp.: Insights into Diversity and Inheritance of Traits Involved in Multitrophic Interactions.</title>
        <authorList>
            <person name="Loper J.E."/>
            <person name="Hassan K.A."/>
            <person name="Mavrodi D.V."/>
            <person name="Davis E.W.II."/>
            <person name="Lim C.K."/>
            <person name="Shaffer B.T."/>
            <person name="Elbourne L.D."/>
            <person name="Stockwell V.O."/>
            <person name="Hartney S.L."/>
            <person name="Breakwell K."/>
            <person name="Henkels M.D."/>
            <person name="Tetu S.G."/>
            <person name="Rangel L.I."/>
            <person name="Kidarsa T.A."/>
            <person name="Wilson N.L."/>
            <person name="van de Mortel J.E."/>
            <person name="Song C."/>
            <person name="Blumhagen R."/>
            <person name="Radune D."/>
            <person name="Hostetler J.B."/>
            <person name="Brinkac L.M."/>
            <person name="Durkin A.S."/>
            <person name="Kluepfel D.A."/>
            <person name="Wechter W.P."/>
            <person name="Anderson A.J."/>
            <person name="Kim Y.C."/>
            <person name="Pierson L.S.III."/>
            <person name="Pierson E.A."/>
            <person name="Lindow S.E."/>
            <person name="Kobayashi D.Y."/>
            <person name="Raaijmakers J.M."/>
            <person name="Weller D.M."/>
            <person name="Thomashow L.S."/>
            <person name="Allen A.E."/>
            <person name="Paulsen I.T."/>
        </authorList>
    </citation>
    <scope>NUCLEOTIDE SEQUENCE [LARGE SCALE GENOMIC DNA]</scope>
    <source>
        <strain evidence="3">SS101</strain>
    </source>
</reference>
<feature type="transmembrane region" description="Helical" evidence="2">
    <location>
        <begin position="184"/>
        <end position="204"/>
    </location>
</feature>
<evidence type="ECO:0000313" key="3">
    <source>
        <dbReference type="EMBL" id="EIK61094.1"/>
    </source>
</evidence>
<keyword evidence="2" id="KW-0812">Transmembrane</keyword>
<evidence type="ECO:0008006" key="4">
    <source>
        <dbReference type="Google" id="ProtNLM"/>
    </source>
</evidence>
<comment type="caution">
    <text evidence="3">The sequence shown here is derived from an EMBL/GenBank/DDBJ whole genome shotgun (WGS) entry which is preliminary data.</text>
</comment>
<gene>
    <name evidence="3" type="ORF">PflSS101_2728</name>
</gene>
<keyword evidence="2" id="KW-0472">Membrane</keyword>
<keyword evidence="2" id="KW-1133">Transmembrane helix</keyword>
<sequence>MTGMPLLRDRHLTSSNGRDEFKREVIRTLQERAGNRCSAPDCRKLTTGPNFNPEKATRIGVGAHITAAAYGGPRFDESMTPGERSSIRNGIWLCQNCARMIDVDPKRYSVHRLLSWKHDAEQEANDEVEGRPRQLPADDEEQEDGWICPFCKSFVGLENHVCLGCRAEVIRGSTAKERDNAMKVGLLVGALTAFGVFGLMPQWLNSTFGWQVPATFGLGLVALGIGGGLALLSGLGCILFDERLHRRRPPRFFRPTLT</sequence>
<dbReference type="Proteomes" id="UP000003213">
    <property type="component" value="Chromosome"/>
</dbReference>
<organism evidence="3">
    <name type="scientific">Pseudomonas lactis</name>
    <dbReference type="NCBI Taxonomy" id="1615674"/>
    <lineage>
        <taxon>Bacteria</taxon>
        <taxon>Pseudomonadati</taxon>
        <taxon>Pseudomonadota</taxon>
        <taxon>Gammaproteobacteria</taxon>
        <taxon>Pseudomonadales</taxon>
        <taxon>Pseudomonadaceae</taxon>
        <taxon>Pseudomonas</taxon>
    </lineage>
</organism>
<feature type="transmembrane region" description="Helical" evidence="2">
    <location>
        <begin position="216"/>
        <end position="240"/>
    </location>
</feature>